<evidence type="ECO:0000313" key="2">
    <source>
        <dbReference type="Proteomes" id="UP001066276"/>
    </source>
</evidence>
<proteinExistence type="predicted"/>
<sequence>MPRLLQLMVVHYEHGEQLHHDFRVLRPQGRRVPAAGRPGNNRCHVNGRETLCVCLDLRPLGTGVPAVGGPLAGKVATETMCLCLGSKEC</sequence>
<protein>
    <submittedName>
        <fullName evidence="1">Uncharacterized protein</fullName>
    </submittedName>
</protein>
<accession>A0AAV7M9T6</accession>
<comment type="caution">
    <text evidence="1">The sequence shown here is derived from an EMBL/GenBank/DDBJ whole genome shotgun (WGS) entry which is preliminary data.</text>
</comment>
<name>A0AAV7M9T6_PLEWA</name>
<organism evidence="1 2">
    <name type="scientific">Pleurodeles waltl</name>
    <name type="common">Iberian ribbed newt</name>
    <dbReference type="NCBI Taxonomy" id="8319"/>
    <lineage>
        <taxon>Eukaryota</taxon>
        <taxon>Metazoa</taxon>
        <taxon>Chordata</taxon>
        <taxon>Craniata</taxon>
        <taxon>Vertebrata</taxon>
        <taxon>Euteleostomi</taxon>
        <taxon>Amphibia</taxon>
        <taxon>Batrachia</taxon>
        <taxon>Caudata</taxon>
        <taxon>Salamandroidea</taxon>
        <taxon>Salamandridae</taxon>
        <taxon>Pleurodelinae</taxon>
        <taxon>Pleurodeles</taxon>
    </lineage>
</organism>
<dbReference type="EMBL" id="JANPWB010000014">
    <property type="protein sequence ID" value="KAJ1096890.1"/>
    <property type="molecule type" value="Genomic_DNA"/>
</dbReference>
<gene>
    <name evidence="1" type="ORF">NDU88_002020</name>
</gene>
<evidence type="ECO:0000313" key="1">
    <source>
        <dbReference type="EMBL" id="KAJ1096890.1"/>
    </source>
</evidence>
<dbReference type="Proteomes" id="UP001066276">
    <property type="component" value="Chromosome 10"/>
</dbReference>
<dbReference type="AlphaFoldDB" id="A0AAV7M9T6"/>
<reference evidence="1" key="1">
    <citation type="journal article" date="2022" name="bioRxiv">
        <title>Sequencing and chromosome-scale assembly of the giantPleurodeles waltlgenome.</title>
        <authorList>
            <person name="Brown T."/>
            <person name="Elewa A."/>
            <person name="Iarovenko S."/>
            <person name="Subramanian E."/>
            <person name="Araus A.J."/>
            <person name="Petzold A."/>
            <person name="Susuki M."/>
            <person name="Suzuki K.-i.T."/>
            <person name="Hayashi T."/>
            <person name="Toyoda A."/>
            <person name="Oliveira C."/>
            <person name="Osipova E."/>
            <person name="Leigh N.D."/>
            <person name="Simon A."/>
            <person name="Yun M.H."/>
        </authorList>
    </citation>
    <scope>NUCLEOTIDE SEQUENCE</scope>
    <source>
        <strain evidence="1">20211129_DDA</strain>
        <tissue evidence="1">Liver</tissue>
    </source>
</reference>
<keyword evidence="2" id="KW-1185">Reference proteome</keyword>